<keyword evidence="1" id="KW-0143">Chaperone</keyword>
<evidence type="ECO:0000259" key="3">
    <source>
        <dbReference type="PROSITE" id="PS50076"/>
    </source>
</evidence>
<dbReference type="PRINTS" id="PR00625">
    <property type="entry name" value="JDOMAIN"/>
</dbReference>
<comment type="caution">
    <text evidence="4">The sequence shown here is derived from an EMBL/GenBank/DDBJ whole genome shotgun (WGS) entry which is preliminary data.</text>
</comment>
<dbReference type="RefSeq" id="WP_031384278.1">
    <property type="nucleotide sequence ID" value="NZ_BAABKI010000012.1"/>
</dbReference>
<feature type="compositionally biased region" description="Basic and acidic residues" evidence="2">
    <location>
        <begin position="167"/>
        <end position="213"/>
    </location>
</feature>
<protein>
    <recommendedName>
        <fullName evidence="3">J domain-containing protein</fullName>
    </recommendedName>
</protein>
<evidence type="ECO:0000313" key="4">
    <source>
        <dbReference type="EMBL" id="GAA5173211.1"/>
    </source>
</evidence>
<evidence type="ECO:0000256" key="1">
    <source>
        <dbReference type="ARBA" id="ARBA00023186"/>
    </source>
</evidence>
<dbReference type="InterPro" id="IPR029024">
    <property type="entry name" value="TerB-like"/>
</dbReference>
<dbReference type="Pfam" id="PF00226">
    <property type="entry name" value="DnaJ"/>
    <property type="match status" value="1"/>
</dbReference>
<organism evidence="4 5">
    <name type="scientific">Modicisalibacter zincidurans</name>
    <dbReference type="NCBI Taxonomy" id="1178777"/>
    <lineage>
        <taxon>Bacteria</taxon>
        <taxon>Pseudomonadati</taxon>
        <taxon>Pseudomonadota</taxon>
        <taxon>Gammaproteobacteria</taxon>
        <taxon>Oceanospirillales</taxon>
        <taxon>Halomonadaceae</taxon>
        <taxon>Modicisalibacter</taxon>
    </lineage>
</organism>
<dbReference type="Gene3D" id="1.10.287.110">
    <property type="entry name" value="DnaJ domain"/>
    <property type="match status" value="1"/>
</dbReference>
<gene>
    <name evidence="4" type="ORF">GCM10023342_11360</name>
</gene>
<name>A0ABP9R8Z9_9GAMM</name>
<dbReference type="InterPro" id="IPR001623">
    <property type="entry name" value="DnaJ_domain"/>
</dbReference>
<dbReference type="SUPFAM" id="SSF46565">
    <property type="entry name" value="Chaperone J-domain"/>
    <property type="match status" value="1"/>
</dbReference>
<proteinExistence type="predicted"/>
<dbReference type="CDD" id="cd06257">
    <property type="entry name" value="DnaJ"/>
    <property type="match status" value="1"/>
</dbReference>
<dbReference type="PANTHER" id="PTHR24074">
    <property type="entry name" value="CO-CHAPERONE PROTEIN DJLA"/>
    <property type="match status" value="1"/>
</dbReference>
<feature type="domain" description="J" evidence="3">
    <location>
        <begin position="242"/>
        <end position="304"/>
    </location>
</feature>
<accession>A0ABP9R8Z9</accession>
<sequence length="306" mass="35673">MVSARFSPFELLLLKSRNQTDTAALLLLAWVMVSKGNVLPEDKHYLETLADGFRHGHALDPLVEIAAGQDMSAIQLAAEVLQKDRWNERSFPFLRQAIGLATSNARLAASNNHILRFLADLLGVAPAAFNQLFQEVAGRPLESPEDPSRADYWQAREHARQQQSQREQARERERERKHEQEQQSRQRQRDEQDESRHRDREAHQRRAREEHAYQHHSHRQGADDRDKRHRDARPPPGDRSLRALHVLGLDAQATRGDIKKAYRRLAQTHHPDRFYSHGERRMATASQRFQRIKNAYEYLMQDARFV</sequence>
<dbReference type="InterPro" id="IPR050817">
    <property type="entry name" value="DjlA_DnaK_co-chaperone"/>
</dbReference>
<dbReference type="SMART" id="SM00271">
    <property type="entry name" value="DnaJ"/>
    <property type="match status" value="1"/>
</dbReference>
<dbReference type="Proteomes" id="UP001500074">
    <property type="component" value="Unassembled WGS sequence"/>
</dbReference>
<evidence type="ECO:0000313" key="5">
    <source>
        <dbReference type="Proteomes" id="UP001500074"/>
    </source>
</evidence>
<dbReference type="SUPFAM" id="SSF158682">
    <property type="entry name" value="TerB-like"/>
    <property type="match status" value="1"/>
</dbReference>
<keyword evidence="5" id="KW-1185">Reference proteome</keyword>
<dbReference type="InterPro" id="IPR036869">
    <property type="entry name" value="J_dom_sf"/>
</dbReference>
<dbReference type="PROSITE" id="PS50076">
    <property type="entry name" value="DNAJ_2"/>
    <property type="match status" value="1"/>
</dbReference>
<dbReference type="EMBL" id="BAABKI010000012">
    <property type="protein sequence ID" value="GAA5173211.1"/>
    <property type="molecule type" value="Genomic_DNA"/>
</dbReference>
<feature type="region of interest" description="Disordered" evidence="2">
    <location>
        <begin position="155"/>
        <end position="241"/>
    </location>
</feature>
<evidence type="ECO:0000256" key="2">
    <source>
        <dbReference type="SAM" id="MobiDB-lite"/>
    </source>
</evidence>
<reference evidence="5" key="1">
    <citation type="journal article" date="2019" name="Int. J. Syst. Evol. Microbiol.">
        <title>The Global Catalogue of Microorganisms (GCM) 10K type strain sequencing project: providing services to taxonomists for standard genome sequencing and annotation.</title>
        <authorList>
            <consortium name="The Broad Institute Genomics Platform"/>
            <consortium name="The Broad Institute Genome Sequencing Center for Infectious Disease"/>
            <person name="Wu L."/>
            <person name="Ma J."/>
        </authorList>
    </citation>
    <scope>NUCLEOTIDE SEQUENCE [LARGE SCALE GENOMIC DNA]</scope>
    <source>
        <strain evidence="5">JCM 18472</strain>
    </source>
</reference>